<organism evidence="1 2">
    <name type="scientific">Spirosoma sordidisoli</name>
    <dbReference type="NCBI Taxonomy" id="2502893"/>
    <lineage>
        <taxon>Bacteria</taxon>
        <taxon>Pseudomonadati</taxon>
        <taxon>Bacteroidota</taxon>
        <taxon>Cytophagia</taxon>
        <taxon>Cytophagales</taxon>
        <taxon>Cytophagaceae</taxon>
        <taxon>Spirosoma</taxon>
    </lineage>
</organism>
<dbReference type="Proteomes" id="UP000290407">
    <property type="component" value="Unassembled WGS sequence"/>
</dbReference>
<proteinExistence type="predicted"/>
<dbReference type="AlphaFoldDB" id="A0A4Q2UL04"/>
<gene>
    <name evidence="1" type="ORF">EQG79_22205</name>
</gene>
<accession>A0A4Q2UL04</accession>
<comment type="caution">
    <text evidence="1">The sequence shown here is derived from an EMBL/GenBank/DDBJ whole genome shotgun (WGS) entry which is preliminary data.</text>
</comment>
<sequence>MTKSIAAKMGIRPGGRALFIDAPAETISGLELPLLDVSTTPDGLFDYIFLFITSQQQMHAQFAALREHLGIGGMLWVSWPKGRQLGTDLTLPKVIEIGYTYGLVESKSLSLDPVWSALKFTHPIPGKTYANSFGKLNL</sequence>
<evidence type="ECO:0000313" key="1">
    <source>
        <dbReference type="EMBL" id="RYC68165.1"/>
    </source>
</evidence>
<reference evidence="1 2" key="1">
    <citation type="submission" date="2019-01" db="EMBL/GenBank/DDBJ databases">
        <title>Spirosoma flava sp. nov., a propanil-degrading bacterium isolated from herbicide-contaminated soil.</title>
        <authorList>
            <person name="Zhang L."/>
            <person name="Jiang J.-D."/>
        </authorList>
    </citation>
    <scope>NUCLEOTIDE SEQUENCE [LARGE SCALE GENOMIC DNA]</scope>
    <source>
        <strain evidence="1 2">TY50</strain>
    </source>
</reference>
<evidence type="ECO:0000313" key="2">
    <source>
        <dbReference type="Proteomes" id="UP000290407"/>
    </source>
</evidence>
<protein>
    <recommendedName>
        <fullName evidence="3">DUF3052 domain-containing protein</fullName>
    </recommendedName>
</protein>
<dbReference type="RefSeq" id="WP_129604145.1">
    <property type="nucleotide sequence ID" value="NZ_SBLB01000006.1"/>
</dbReference>
<dbReference type="EMBL" id="SBLB01000006">
    <property type="protein sequence ID" value="RYC68165.1"/>
    <property type="molecule type" value="Genomic_DNA"/>
</dbReference>
<evidence type="ECO:0008006" key="3">
    <source>
        <dbReference type="Google" id="ProtNLM"/>
    </source>
</evidence>
<keyword evidence="2" id="KW-1185">Reference proteome</keyword>
<name>A0A4Q2UL04_9BACT</name>